<dbReference type="InterPro" id="IPR039760">
    <property type="entry name" value="MOFRL_protein"/>
</dbReference>
<reference evidence="3 4" key="1">
    <citation type="submission" date="2024-09" db="EMBL/GenBank/DDBJ databases">
        <authorList>
            <person name="Sun Q."/>
            <person name="Mori K."/>
        </authorList>
    </citation>
    <scope>NUCLEOTIDE SEQUENCE [LARGE SCALE GENOMIC DNA]</scope>
    <source>
        <strain evidence="3 4">NCAIM B.02336</strain>
    </source>
</reference>
<dbReference type="Gene3D" id="3.40.1480.10">
    <property type="entry name" value="MOFRL domain"/>
    <property type="match status" value="1"/>
</dbReference>
<comment type="caution">
    <text evidence="3">The sequence shown here is derived from an EMBL/GenBank/DDBJ whole genome shotgun (WGS) entry which is preliminary data.</text>
</comment>
<dbReference type="InterPro" id="IPR037035">
    <property type="entry name" value="GK-like_C_sf"/>
</dbReference>
<dbReference type="InterPro" id="IPR007835">
    <property type="entry name" value="MOFRL"/>
</dbReference>
<dbReference type="RefSeq" id="WP_377483032.1">
    <property type="nucleotide sequence ID" value="NZ_JBHLTN010000020.1"/>
</dbReference>
<feature type="domain" description="MOFRL" evidence="1">
    <location>
        <begin position="313"/>
        <end position="418"/>
    </location>
</feature>
<dbReference type="InterPro" id="IPR025286">
    <property type="entry name" value="MOFRL_assoc_dom"/>
</dbReference>
<proteinExistence type="predicted"/>
<evidence type="ECO:0000259" key="2">
    <source>
        <dbReference type="Pfam" id="PF13660"/>
    </source>
</evidence>
<accession>A0ABV6PUN2</accession>
<dbReference type="Proteomes" id="UP001589834">
    <property type="component" value="Unassembled WGS sequence"/>
</dbReference>
<keyword evidence="3" id="KW-0808">Transferase</keyword>
<dbReference type="PANTHER" id="PTHR12227">
    <property type="entry name" value="GLYCERATE KINASE"/>
    <property type="match status" value="1"/>
</dbReference>
<organism evidence="3 4">
    <name type="scientific">Ottowia pentelensis</name>
    <dbReference type="NCBI Taxonomy" id="511108"/>
    <lineage>
        <taxon>Bacteria</taxon>
        <taxon>Pseudomonadati</taxon>
        <taxon>Pseudomonadota</taxon>
        <taxon>Betaproteobacteria</taxon>
        <taxon>Burkholderiales</taxon>
        <taxon>Comamonadaceae</taxon>
        <taxon>Ottowia</taxon>
    </lineage>
</organism>
<keyword evidence="4" id="KW-1185">Reference proteome</keyword>
<protein>
    <submittedName>
        <fullName evidence="3">Glycerate kinase</fullName>
    </submittedName>
</protein>
<name>A0ABV6PUN2_9BURK</name>
<dbReference type="InterPro" id="IPR038614">
    <property type="entry name" value="GK_N_sf"/>
</dbReference>
<feature type="domain" description="MOFRL-associated" evidence="2">
    <location>
        <begin position="11"/>
        <end position="233"/>
    </location>
</feature>
<dbReference type="Gene3D" id="3.40.50.10180">
    <property type="entry name" value="Glycerate kinase, MOFRL-like N-terminal domain"/>
    <property type="match status" value="1"/>
</dbReference>
<sequence length="431" mass="43951">MTASPNPRELLRRMFDAAVASAQPALCVPPHLPTPAQLGGGRLIVIGAGKASAAMAQAVEEHWPGPLTGLVVTRYGYGAPCQRIEIVEAAHPVPDAAGLAAAQRMLAFVKGLTPQDLVLCLISGGGSALLPLPGPGLTLQHKQDVNRALLKSGATISEMNCVRRHLSGIKGGRLAAACHPARVLTLLISDVPGDNPIDIASGPTVADPSTCADALAVIRRYGIEVPPQVRALLDSGAGESVKPGDPRLVGNAVRMIAAPQLALEAAAAVARQAGVTPYILGDALEGEAREVGKVLAGMALQVARHGQPVPAPCVLLSGGETTVTLRGQGRGGRNVECLLSSAITLGGQAGVYGIACDTDGVDGAEDIAGALIDPSTLARAWAKGIAPKDALDHNDGHGFFQALGDSVITGPTRTNVNDFRALLIEAAPAQP</sequence>
<dbReference type="Pfam" id="PF05161">
    <property type="entry name" value="MOFRL"/>
    <property type="match status" value="1"/>
</dbReference>
<keyword evidence="3" id="KW-0418">Kinase</keyword>
<dbReference type="Pfam" id="PF13660">
    <property type="entry name" value="DUF4147"/>
    <property type="match status" value="1"/>
</dbReference>
<dbReference type="GO" id="GO:0016301">
    <property type="term" value="F:kinase activity"/>
    <property type="evidence" value="ECO:0007669"/>
    <property type="project" value="UniProtKB-KW"/>
</dbReference>
<evidence type="ECO:0000313" key="4">
    <source>
        <dbReference type="Proteomes" id="UP001589834"/>
    </source>
</evidence>
<dbReference type="SUPFAM" id="SSF82544">
    <property type="entry name" value="GckA/TtuD-like"/>
    <property type="match status" value="1"/>
</dbReference>
<dbReference type="PANTHER" id="PTHR12227:SF0">
    <property type="entry name" value="GLYCERATE KINASE"/>
    <property type="match status" value="1"/>
</dbReference>
<dbReference type="EMBL" id="JBHLTN010000020">
    <property type="protein sequence ID" value="MFC0593097.1"/>
    <property type="molecule type" value="Genomic_DNA"/>
</dbReference>
<gene>
    <name evidence="3" type="ORF">ACFFGG_11060</name>
</gene>
<evidence type="ECO:0000313" key="3">
    <source>
        <dbReference type="EMBL" id="MFC0593097.1"/>
    </source>
</evidence>
<evidence type="ECO:0000259" key="1">
    <source>
        <dbReference type="Pfam" id="PF05161"/>
    </source>
</evidence>